<keyword evidence="4" id="KW-1185">Reference proteome</keyword>
<feature type="domain" description="Swt1-like HEPN" evidence="2">
    <location>
        <begin position="11"/>
        <end position="123"/>
    </location>
</feature>
<reference evidence="4" key="1">
    <citation type="journal article" date="2019" name="Int. J. Syst. Evol. Microbiol.">
        <title>The Global Catalogue of Microorganisms (GCM) 10K type strain sequencing project: providing services to taxonomists for standard genome sequencing and annotation.</title>
        <authorList>
            <consortium name="The Broad Institute Genomics Platform"/>
            <consortium name="The Broad Institute Genome Sequencing Center for Infectious Disease"/>
            <person name="Wu L."/>
            <person name="Ma J."/>
        </authorList>
    </citation>
    <scope>NUCLEOTIDE SEQUENCE [LARGE SCALE GENOMIC DNA]</scope>
    <source>
        <strain evidence="4">CGMCC 1.12791</strain>
    </source>
</reference>
<evidence type="ECO:0000259" key="2">
    <source>
        <dbReference type="Pfam" id="PF18731"/>
    </source>
</evidence>
<comment type="caution">
    <text evidence="3">The sequence shown here is derived from an EMBL/GenBank/DDBJ whole genome shotgun (WGS) entry which is preliminary data.</text>
</comment>
<dbReference type="Pfam" id="PF18731">
    <property type="entry name" value="HEPN_Swt1"/>
    <property type="match status" value="1"/>
</dbReference>
<proteinExistence type="predicted"/>
<accession>A0ABQ3HJX2</accession>
<feature type="domain" description="DUF3320" evidence="1">
    <location>
        <begin position="218"/>
        <end position="260"/>
    </location>
</feature>
<dbReference type="Proteomes" id="UP000597341">
    <property type="component" value="Unassembled WGS sequence"/>
</dbReference>
<gene>
    <name evidence="3" type="ORF">GCM10011376_25920</name>
</gene>
<protein>
    <recommendedName>
        <fullName evidence="5">Swt1-like HEPN domain-containing protein</fullName>
    </recommendedName>
</protein>
<evidence type="ECO:0008006" key="5">
    <source>
        <dbReference type="Google" id="ProtNLM"/>
    </source>
</evidence>
<sequence>MGFDARYSVDRGLHHLAKRLDPIIGAKLAPSLGGLPWPTVLAELDKMRGKPPKTYVATDLQSQLKTITERLGNLGFPFDDHTRLVSALGSELRIVRNRWAHHDELTTLDAWRAHDFAVRLLEHFGDGDGAAAAGDLRDEAFAALAEEKGVAVHVADVGPEAVATPAPAPMDAPSGDVVRPDPAVLTRADSTSTPTIGSGRFEFEPWTVVLVGDVSVLDDLPKKVAKEQVRAVATEIAEFEGPIHIDRLAQLTASSFGVQRLWPAREKKLTYQIRQTGLLVDADKFVWPTDLDPKTWGEFRPSDSTVDRPFTQISPIEIANAMRLLGKESPGMAGSELDAATLQTFGRRRKTKQFVAVLDRARSLI</sequence>
<evidence type="ECO:0000313" key="4">
    <source>
        <dbReference type="Proteomes" id="UP000597341"/>
    </source>
</evidence>
<evidence type="ECO:0000313" key="3">
    <source>
        <dbReference type="EMBL" id="GHE17982.1"/>
    </source>
</evidence>
<dbReference type="Pfam" id="PF11784">
    <property type="entry name" value="DUF3320"/>
    <property type="match status" value="1"/>
</dbReference>
<evidence type="ECO:0000259" key="1">
    <source>
        <dbReference type="Pfam" id="PF11784"/>
    </source>
</evidence>
<name>A0ABQ3HJX2_9ACTN</name>
<dbReference type="EMBL" id="BNAD01000007">
    <property type="protein sequence ID" value="GHE17982.1"/>
    <property type="molecule type" value="Genomic_DNA"/>
</dbReference>
<dbReference type="InterPro" id="IPR041650">
    <property type="entry name" value="HEPN_Swt1"/>
</dbReference>
<dbReference type="RefSeq" id="WP_191279913.1">
    <property type="nucleotide sequence ID" value="NZ_BNAD01000007.1"/>
</dbReference>
<dbReference type="InterPro" id="IPR021754">
    <property type="entry name" value="DUF3320"/>
</dbReference>
<organism evidence="3 4">
    <name type="scientific">Nocardioides flavus</name>
    <name type="common">ex Wang et al. 2016</name>
    <dbReference type="NCBI Taxonomy" id="2058780"/>
    <lineage>
        <taxon>Bacteria</taxon>
        <taxon>Bacillati</taxon>
        <taxon>Actinomycetota</taxon>
        <taxon>Actinomycetes</taxon>
        <taxon>Propionibacteriales</taxon>
        <taxon>Nocardioidaceae</taxon>
        <taxon>Nocardioides</taxon>
    </lineage>
</organism>